<dbReference type="GO" id="GO:0010181">
    <property type="term" value="F:FMN binding"/>
    <property type="evidence" value="ECO:0007669"/>
    <property type="project" value="InterPro"/>
</dbReference>
<dbReference type="PANTHER" id="PTHR33798">
    <property type="entry name" value="FLAVOPROTEIN OXYGENASE"/>
    <property type="match status" value="1"/>
</dbReference>
<dbReference type="SMART" id="SM00903">
    <property type="entry name" value="Flavin_Reduct"/>
    <property type="match status" value="1"/>
</dbReference>
<dbReference type="InterPro" id="IPR012349">
    <property type="entry name" value="Split_barrel_FMN-bd"/>
</dbReference>
<evidence type="ECO:0000313" key="6">
    <source>
        <dbReference type="EMBL" id="KAJ7199230.1"/>
    </source>
</evidence>
<evidence type="ECO:0000256" key="3">
    <source>
        <dbReference type="ARBA" id="ARBA00022643"/>
    </source>
</evidence>
<keyword evidence="7" id="KW-1185">Reference proteome</keyword>
<reference evidence="6" key="1">
    <citation type="submission" date="2023-03" db="EMBL/GenBank/DDBJ databases">
        <title>Massive genome expansion in bonnet fungi (Mycena s.s.) driven by repeated elements and novel gene families across ecological guilds.</title>
        <authorList>
            <consortium name="Lawrence Berkeley National Laboratory"/>
            <person name="Harder C.B."/>
            <person name="Miyauchi S."/>
            <person name="Viragh M."/>
            <person name="Kuo A."/>
            <person name="Thoen E."/>
            <person name="Andreopoulos B."/>
            <person name="Lu D."/>
            <person name="Skrede I."/>
            <person name="Drula E."/>
            <person name="Henrissat B."/>
            <person name="Morin E."/>
            <person name="Kohler A."/>
            <person name="Barry K."/>
            <person name="LaButti K."/>
            <person name="Morin E."/>
            <person name="Salamov A."/>
            <person name="Lipzen A."/>
            <person name="Mereny Z."/>
            <person name="Hegedus B."/>
            <person name="Baldrian P."/>
            <person name="Stursova M."/>
            <person name="Weitz H."/>
            <person name="Taylor A."/>
            <person name="Grigoriev I.V."/>
            <person name="Nagy L.G."/>
            <person name="Martin F."/>
            <person name="Kauserud H."/>
        </authorList>
    </citation>
    <scope>NUCLEOTIDE SEQUENCE</scope>
    <source>
        <strain evidence="6">9144</strain>
    </source>
</reference>
<evidence type="ECO:0000256" key="4">
    <source>
        <dbReference type="ARBA" id="ARBA00038054"/>
    </source>
</evidence>
<feature type="domain" description="Flavin reductase like" evidence="5">
    <location>
        <begin position="45"/>
        <end position="197"/>
    </location>
</feature>
<dbReference type="Pfam" id="PF01613">
    <property type="entry name" value="Flavin_Reduct"/>
    <property type="match status" value="1"/>
</dbReference>
<evidence type="ECO:0000256" key="2">
    <source>
        <dbReference type="ARBA" id="ARBA00022630"/>
    </source>
</evidence>
<comment type="caution">
    <text evidence="6">The sequence shown here is derived from an EMBL/GenBank/DDBJ whole genome shotgun (WGS) entry which is preliminary data.</text>
</comment>
<comment type="similarity">
    <text evidence="4">Belongs to the flavoredoxin family.</text>
</comment>
<sequence length="241" mass="26315">MSTPSESSLPSFGLSGFKYTQPPNPSWTFGQPITATEMSYALSISAIGPRPIAFVSSIAENRDENLAPFSWFNQVNPLPISVACTRSFRRGKDTANNIKATKGFTVNIISEAWVEQANVCSIDAPPGVSEWTFSGLTKEPSVSVKAARVKESAFTLECELLQIVEVNSGAVATDLILGTVKYIHVRNAVLNERGLVDPAKLKAVGRMGDTTFVRIGDGFRIPRPSWTQEKNELEEKFNISQ</sequence>
<dbReference type="PANTHER" id="PTHR33798:SF5">
    <property type="entry name" value="FLAVIN REDUCTASE LIKE DOMAIN-CONTAINING PROTEIN"/>
    <property type="match status" value="1"/>
</dbReference>
<dbReference type="Proteomes" id="UP001219525">
    <property type="component" value="Unassembled WGS sequence"/>
</dbReference>
<protein>
    <recommendedName>
        <fullName evidence="5">Flavin reductase like domain-containing protein</fullName>
    </recommendedName>
</protein>
<name>A0AAD6V0U3_9AGAR</name>
<evidence type="ECO:0000313" key="7">
    <source>
        <dbReference type="Proteomes" id="UP001219525"/>
    </source>
</evidence>
<evidence type="ECO:0000259" key="5">
    <source>
        <dbReference type="SMART" id="SM00903"/>
    </source>
</evidence>
<dbReference type="Gene3D" id="2.30.110.10">
    <property type="entry name" value="Electron Transport, Fmn-binding Protein, Chain A"/>
    <property type="match status" value="1"/>
</dbReference>
<keyword evidence="2" id="KW-0285">Flavoprotein</keyword>
<dbReference type="EMBL" id="JARJCW010000069">
    <property type="protein sequence ID" value="KAJ7199230.1"/>
    <property type="molecule type" value="Genomic_DNA"/>
</dbReference>
<proteinExistence type="inferred from homology"/>
<dbReference type="InterPro" id="IPR002563">
    <property type="entry name" value="Flavin_Rdtase-like_dom"/>
</dbReference>
<gene>
    <name evidence="6" type="ORF">GGX14DRAFT_662412</name>
</gene>
<dbReference type="SUPFAM" id="SSF50475">
    <property type="entry name" value="FMN-binding split barrel"/>
    <property type="match status" value="1"/>
</dbReference>
<evidence type="ECO:0000256" key="1">
    <source>
        <dbReference type="ARBA" id="ARBA00001917"/>
    </source>
</evidence>
<comment type="cofactor">
    <cofactor evidence="1">
        <name>FMN</name>
        <dbReference type="ChEBI" id="CHEBI:58210"/>
    </cofactor>
</comment>
<accession>A0AAD6V0U3</accession>
<dbReference type="AlphaFoldDB" id="A0AAD6V0U3"/>
<keyword evidence="3" id="KW-0288">FMN</keyword>
<organism evidence="6 7">
    <name type="scientific">Mycena pura</name>
    <dbReference type="NCBI Taxonomy" id="153505"/>
    <lineage>
        <taxon>Eukaryota</taxon>
        <taxon>Fungi</taxon>
        <taxon>Dikarya</taxon>
        <taxon>Basidiomycota</taxon>
        <taxon>Agaricomycotina</taxon>
        <taxon>Agaricomycetes</taxon>
        <taxon>Agaricomycetidae</taxon>
        <taxon>Agaricales</taxon>
        <taxon>Marasmiineae</taxon>
        <taxon>Mycenaceae</taxon>
        <taxon>Mycena</taxon>
    </lineage>
</organism>